<dbReference type="InterPro" id="IPR052522">
    <property type="entry name" value="ABC-2_transport_permease"/>
</dbReference>
<dbReference type="RefSeq" id="WP_151175785.1">
    <property type="nucleotide sequence ID" value="NZ_CP042906.1"/>
</dbReference>
<dbReference type="InterPro" id="IPR000412">
    <property type="entry name" value="ABC_2_transport"/>
</dbReference>
<dbReference type="PROSITE" id="PS51012">
    <property type="entry name" value="ABC_TM2"/>
    <property type="match status" value="1"/>
</dbReference>
<comment type="subcellular location">
    <subcellularLocation>
        <location evidence="5">Cell inner membrane</location>
        <topology evidence="5">Multi-pass membrane protein</topology>
    </subcellularLocation>
    <subcellularLocation>
        <location evidence="1">Membrane</location>
        <topology evidence="1">Multi-pass membrane protein</topology>
    </subcellularLocation>
</comment>
<dbReference type="GO" id="GO:0140359">
    <property type="term" value="F:ABC-type transporter activity"/>
    <property type="evidence" value="ECO:0007669"/>
    <property type="project" value="InterPro"/>
</dbReference>
<evidence type="ECO:0000259" key="6">
    <source>
        <dbReference type="PROSITE" id="PS51012"/>
    </source>
</evidence>
<keyword evidence="3 5" id="KW-1133">Transmembrane helix</keyword>
<proteinExistence type="inferred from homology"/>
<reference evidence="7 8" key="1">
    <citation type="submission" date="2019-08" db="EMBL/GenBank/DDBJ databases">
        <title>Hyperibacter terrae gen. nov., sp. nov. and Hyperibacter viscosus sp. nov., two new members in the family Rhodospirillaceae isolated from the rhizosphere of Hypericum perforatum.</title>
        <authorList>
            <person name="Noviana Z."/>
        </authorList>
    </citation>
    <scope>NUCLEOTIDE SEQUENCE [LARGE SCALE GENOMIC DNA]</scope>
    <source>
        <strain evidence="7 8">R5913</strain>
    </source>
</reference>
<keyword evidence="8" id="KW-1185">Reference proteome</keyword>
<feature type="transmembrane region" description="Helical" evidence="5">
    <location>
        <begin position="40"/>
        <end position="61"/>
    </location>
</feature>
<evidence type="ECO:0000256" key="1">
    <source>
        <dbReference type="ARBA" id="ARBA00004141"/>
    </source>
</evidence>
<evidence type="ECO:0000256" key="5">
    <source>
        <dbReference type="RuleBase" id="RU361157"/>
    </source>
</evidence>
<evidence type="ECO:0000313" key="7">
    <source>
        <dbReference type="EMBL" id="QEX15322.1"/>
    </source>
</evidence>
<gene>
    <name evidence="7" type="ORF">FRZ44_06050</name>
</gene>
<keyword evidence="5" id="KW-1003">Cell membrane</keyword>
<dbReference type="KEGG" id="htq:FRZ44_06050"/>
<feature type="transmembrane region" description="Helical" evidence="5">
    <location>
        <begin position="191"/>
        <end position="210"/>
    </location>
</feature>
<accession>A0A5J6MDA1</accession>
<dbReference type="PANTHER" id="PTHR43332:SF1">
    <property type="entry name" value="TRANSPORT PERMEASE PROTEIN"/>
    <property type="match status" value="1"/>
</dbReference>
<dbReference type="EMBL" id="CP042906">
    <property type="protein sequence ID" value="QEX15322.1"/>
    <property type="molecule type" value="Genomic_DNA"/>
</dbReference>
<dbReference type="PIRSF" id="PIRSF006648">
    <property type="entry name" value="DrrB"/>
    <property type="match status" value="1"/>
</dbReference>
<feature type="transmembrane region" description="Helical" evidence="5">
    <location>
        <begin position="122"/>
        <end position="148"/>
    </location>
</feature>
<dbReference type="InterPro" id="IPR047817">
    <property type="entry name" value="ABC2_TM_bact-type"/>
</dbReference>
<dbReference type="AlphaFoldDB" id="A0A5J6MDA1"/>
<feature type="transmembrane region" description="Helical" evidence="5">
    <location>
        <begin position="154"/>
        <end position="179"/>
    </location>
</feature>
<evidence type="ECO:0000256" key="3">
    <source>
        <dbReference type="ARBA" id="ARBA00022989"/>
    </source>
</evidence>
<sequence length="272" mass="29266">MTKSAGVRIAAPRARHFGRVNWLGLWSLHQREFGRFAKGYIDNLLGPVVTSLLFFAVFRLALGGQSWNVPGISLADFVAPALIMMAVAERALSSTSASILYDKHTGALSDVLMPPLSALERVLGYAFAATSSGLVIGFVVALCLAPFAHYALTGLPAILFFAVGGGLLFGFLGVLVGMWSTRWDHYTAAHTFVFIPTSFFSGMFLPVAVLPEIGQRLVALNPFYYALDGVRGGLTGWRESDPILGAAVLIGCNLVIGAIVWRLMARGYRVKP</sequence>
<evidence type="ECO:0000313" key="8">
    <source>
        <dbReference type="Proteomes" id="UP000326202"/>
    </source>
</evidence>
<dbReference type="InterPro" id="IPR013525">
    <property type="entry name" value="ABC2_TM"/>
</dbReference>
<keyword evidence="5" id="KW-0813">Transport</keyword>
<comment type="similarity">
    <text evidence="5">Belongs to the ABC-2 integral membrane protein family.</text>
</comment>
<evidence type="ECO:0000256" key="4">
    <source>
        <dbReference type="ARBA" id="ARBA00023136"/>
    </source>
</evidence>
<feature type="domain" description="ABC transmembrane type-2" evidence="6">
    <location>
        <begin position="38"/>
        <end position="267"/>
    </location>
</feature>
<feature type="transmembrane region" description="Helical" evidence="5">
    <location>
        <begin position="67"/>
        <end position="88"/>
    </location>
</feature>
<dbReference type="Proteomes" id="UP000326202">
    <property type="component" value="Chromosome"/>
</dbReference>
<name>A0A5J6MDA1_9PROT</name>
<dbReference type="PANTHER" id="PTHR43332">
    <property type="entry name" value="INNER MEMBRANE TRANSPORT PERMEASE YADH-RELATED"/>
    <property type="match status" value="1"/>
</dbReference>
<feature type="transmembrane region" description="Helical" evidence="5">
    <location>
        <begin position="243"/>
        <end position="264"/>
    </location>
</feature>
<keyword evidence="4 5" id="KW-0472">Membrane</keyword>
<dbReference type="Pfam" id="PF01061">
    <property type="entry name" value="ABC2_membrane"/>
    <property type="match status" value="1"/>
</dbReference>
<protein>
    <recommendedName>
        <fullName evidence="5">Transport permease protein</fullName>
    </recommendedName>
</protein>
<dbReference type="GO" id="GO:0043190">
    <property type="term" value="C:ATP-binding cassette (ABC) transporter complex"/>
    <property type="evidence" value="ECO:0007669"/>
    <property type="project" value="InterPro"/>
</dbReference>
<evidence type="ECO:0000256" key="2">
    <source>
        <dbReference type="ARBA" id="ARBA00022692"/>
    </source>
</evidence>
<dbReference type="OrthoDB" id="9804001at2"/>
<organism evidence="7 8">
    <name type="scientific">Hypericibacter terrae</name>
    <dbReference type="NCBI Taxonomy" id="2602015"/>
    <lineage>
        <taxon>Bacteria</taxon>
        <taxon>Pseudomonadati</taxon>
        <taxon>Pseudomonadota</taxon>
        <taxon>Alphaproteobacteria</taxon>
        <taxon>Rhodospirillales</taxon>
        <taxon>Dongiaceae</taxon>
        <taxon>Hypericibacter</taxon>
    </lineage>
</organism>
<keyword evidence="2 5" id="KW-0812">Transmembrane</keyword>